<feature type="region of interest" description="Disordered" evidence="11">
    <location>
        <begin position="144"/>
        <end position="228"/>
    </location>
</feature>
<reference evidence="15" key="1">
    <citation type="submission" date="2025-08" db="UniProtKB">
        <authorList>
            <consortium name="RefSeq"/>
        </authorList>
    </citation>
    <scope>IDENTIFICATION</scope>
</reference>
<evidence type="ECO:0000256" key="9">
    <source>
        <dbReference type="ARBA" id="ARBA00023136"/>
    </source>
</evidence>
<dbReference type="CTD" id="7779"/>
<keyword evidence="3" id="KW-0813">Transport</keyword>
<accession>A0A9W3HD21</accession>
<dbReference type="GO" id="GO:0006882">
    <property type="term" value="P:intracellular zinc ion homeostasis"/>
    <property type="evidence" value="ECO:0007669"/>
    <property type="project" value="TreeGrafter"/>
</dbReference>
<evidence type="ECO:0000256" key="8">
    <source>
        <dbReference type="ARBA" id="ARBA00022989"/>
    </source>
</evidence>
<dbReference type="InterPro" id="IPR058533">
    <property type="entry name" value="Cation_efflux_TM"/>
</dbReference>
<evidence type="ECO:0000256" key="11">
    <source>
        <dbReference type="SAM" id="MobiDB-lite"/>
    </source>
</evidence>
<dbReference type="GO" id="GO:0016020">
    <property type="term" value="C:membrane"/>
    <property type="evidence" value="ECO:0007669"/>
    <property type="project" value="UniProtKB-SubCell"/>
</dbReference>
<keyword evidence="7" id="KW-0406">Ion transport</keyword>
<evidence type="ECO:0000256" key="5">
    <source>
        <dbReference type="ARBA" id="ARBA00022692"/>
    </source>
</evidence>
<dbReference type="InterPro" id="IPR027470">
    <property type="entry name" value="Cation_efflux_CTD"/>
</dbReference>
<feature type="compositionally biased region" description="Basic and acidic residues" evidence="11">
    <location>
        <begin position="202"/>
        <end position="213"/>
    </location>
</feature>
<evidence type="ECO:0000256" key="3">
    <source>
        <dbReference type="ARBA" id="ARBA00022448"/>
    </source>
</evidence>
<dbReference type="GO" id="GO:0005794">
    <property type="term" value="C:Golgi apparatus"/>
    <property type="evidence" value="ECO:0007669"/>
    <property type="project" value="TreeGrafter"/>
</dbReference>
<comment type="subcellular location">
    <subcellularLocation>
        <location evidence="1">Membrane</location>
        <topology evidence="1">Multi-pass membrane protein</topology>
    </subcellularLocation>
</comment>
<protein>
    <submittedName>
        <fullName evidence="15">Zinc transporter 1</fullName>
    </submittedName>
</protein>
<keyword evidence="7" id="KW-0864">Zinc transport</keyword>
<dbReference type="InterPro" id="IPR027469">
    <property type="entry name" value="Cation_efflux_TMD_sf"/>
</dbReference>
<keyword evidence="5 12" id="KW-0812">Transmembrane</keyword>
<keyword evidence="6" id="KW-0862">Zinc</keyword>
<feature type="transmembrane region" description="Helical" evidence="12">
    <location>
        <begin position="310"/>
        <end position="331"/>
    </location>
</feature>
<dbReference type="InterPro" id="IPR036837">
    <property type="entry name" value="Cation_efflux_CTD_sf"/>
</dbReference>
<evidence type="ECO:0000256" key="4">
    <source>
        <dbReference type="ARBA" id="ARBA00022449"/>
    </source>
</evidence>
<keyword evidence="9 12" id="KW-0472">Membrane</keyword>
<feature type="transmembrane region" description="Helical" evidence="12">
    <location>
        <begin position="82"/>
        <end position="101"/>
    </location>
</feature>
<feature type="transmembrane region" description="Helical" evidence="12">
    <location>
        <begin position="246"/>
        <end position="269"/>
    </location>
</feature>
<organism evidence="15">
    <name type="scientific">Camelus bactrianus</name>
    <name type="common">Bactrian camel</name>
    <dbReference type="NCBI Taxonomy" id="9837"/>
    <lineage>
        <taxon>Eukaryota</taxon>
        <taxon>Metazoa</taxon>
        <taxon>Chordata</taxon>
        <taxon>Craniata</taxon>
        <taxon>Vertebrata</taxon>
        <taxon>Euteleostomi</taxon>
        <taxon>Mammalia</taxon>
        <taxon>Eutheria</taxon>
        <taxon>Laurasiatheria</taxon>
        <taxon>Artiodactyla</taxon>
        <taxon>Tylopoda</taxon>
        <taxon>Camelidae</taxon>
        <taxon>Camelus</taxon>
    </lineage>
</organism>
<dbReference type="AlphaFoldDB" id="A0A9W3HD21"/>
<comment type="similarity">
    <text evidence="2">Belongs to the cation diffusion facilitator (CDF) transporter (TC 2.A.4) family. SLC30A subfamily.</text>
</comment>
<name>A0A9W3HD21_CAMBA</name>
<dbReference type="GO" id="GO:0005783">
    <property type="term" value="C:endoplasmic reticulum"/>
    <property type="evidence" value="ECO:0007669"/>
    <property type="project" value="TreeGrafter"/>
</dbReference>
<dbReference type="NCBIfam" id="TIGR01297">
    <property type="entry name" value="CDF"/>
    <property type="match status" value="1"/>
</dbReference>
<dbReference type="Pfam" id="PF16916">
    <property type="entry name" value="ZT_dimer"/>
    <property type="match status" value="1"/>
</dbReference>
<dbReference type="SUPFAM" id="SSF161111">
    <property type="entry name" value="Cation efflux protein transmembrane domain-like"/>
    <property type="match status" value="1"/>
</dbReference>
<feature type="transmembrane region" description="Helical" evidence="12">
    <location>
        <begin position="12"/>
        <end position="29"/>
    </location>
</feature>
<feature type="domain" description="Cation efflux protein transmembrane" evidence="13">
    <location>
        <begin position="12"/>
        <end position="270"/>
    </location>
</feature>
<gene>
    <name evidence="15" type="primary">SLC30A1</name>
</gene>
<feature type="compositionally biased region" description="Polar residues" evidence="11">
    <location>
        <begin position="186"/>
        <end position="198"/>
    </location>
</feature>
<dbReference type="GO" id="GO:0010312">
    <property type="term" value="P:detoxification of zinc ion"/>
    <property type="evidence" value="ECO:0007669"/>
    <property type="project" value="TreeGrafter"/>
</dbReference>
<keyword evidence="4" id="KW-0050">Antiport</keyword>
<sequence>MGCWGRNRGRLLCMLALTFMFMVLEVVVSRVTSSLAMLSDSFHMLSDVLALVVALVAERFARRTHATQKNTFGWIRAEVMGALVNAIFLTGLCFAILLEAIERFIEPHEMQQPLVVLGVGVAGLVVNVLGLCLFHHHSGFGNDSGQGHSHGGHSHGLPKGGRGKSSRAGGSDSMPPGEQGPDQEETNILVSNTSNSNGLKLDQTDPEKSRNDPMEVQVNGNLIREPDQVELEDDDDKAGQLNMRGVFLHVFGDALGSVIVVVNALVFYFSWKVCSEGNMCVNPCIPDPCKAFVELINSTQAAVSEAGPCWVLYLDPTLCIVMVCILLYTTYPLLKESALILLQTVPKQIDIKNLIKELRDVEGVEEVHELHVWQLAGSRIIATAHIKCEDPASYMQVAKIIKDVFHNHGIHATTIQPEFASVGSKSSVVPCELACRTQCALKQCCGTRPQAQSGKDAEKAPTVSISCLELSDNLEKKPRRTKVENIPAVVIEIKKMPNKQPESSL</sequence>
<feature type="transmembrane region" description="Helical" evidence="12">
    <location>
        <begin position="113"/>
        <end position="134"/>
    </location>
</feature>
<evidence type="ECO:0000313" key="15">
    <source>
        <dbReference type="RefSeq" id="XP_045368429.1"/>
    </source>
</evidence>
<dbReference type="GO" id="GO:0019855">
    <property type="term" value="F:calcium channel inhibitor activity"/>
    <property type="evidence" value="ECO:0007669"/>
    <property type="project" value="TreeGrafter"/>
</dbReference>
<comment type="catalytic activity">
    <reaction evidence="10">
        <text>Zn(2+)(in) + 2 H(+)(out) = Zn(2+)(out) + 2 H(+)(in)</text>
        <dbReference type="Rhea" id="RHEA:72627"/>
        <dbReference type="ChEBI" id="CHEBI:15378"/>
        <dbReference type="ChEBI" id="CHEBI:29105"/>
    </reaction>
</comment>
<dbReference type="SUPFAM" id="SSF160240">
    <property type="entry name" value="Cation efflux protein cytoplasmic domain-like"/>
    <property type="match status" value="1"/>
</dbReference>
<dbReference type="RefSeq" id="XP_045368429.1">
    <property type="nucleotide sequence ID" value="XM_045512473.1"/>
</dbReference>
<evidence type="ECO:0000256" key="10">
    <source>
        <dbReference type="ARBA" id="ARBA00048349"/>
    </source>
</evidence>
<evidence type="ECO:0000256" key="1">
    <source>
        <dbReference type="ARBA" id="ARBA00004141"/>
    </source>
</evidence>
<evidence type="ECO:0000256" key="6">
    <source>
        <dbReference type="ARBA" id="ARBA00022833"/>
    </source>
</evidence>
<evidence type="ECO:0000256" key="2">
    <source>
        <dbReference type="ARBA" id="ARBA00008873"/>
    </source>
</evidence>
<dbReference type="InterPro" id="IPR002524">
    <property type="entry name" value="Cation_efflux"/>
</dbReference>
<keyword evidence="8 12" id="KW-1133">Transmembrane helix</keyword>
<feature type="domain" description="Cation efflux protein cytoplasmic" evidence="14">
    <location>
        <begin position="346"/>
        <end position="418"/>
    </location>
</feature>
<dbReference type="GO" id="GO:0005385">
    <property type="term" value="F:zinc ion transmembrane transporter activity"/>
    <property type="evidence" value="ECO:0007669"/>
    <property type="project" value="TreeGrafter"/>
</dbReference>
<dbReference type="Pfam" id="PF01545">
    <property type="entry name" value="Cation_efflux"/>
    <property type="match status" value="1"/>
</dbReference>
<dbReference type="Gene3D" id="1.20.1510.10">
    <property type="entry name" value="Cation efflux protein transmembrane domain"/>
    <property type="match status" value="1"/>
</dbReference>
<dbReference type="GO" id="GO:0015297">
    <property type="term" value="F:antiporter activity"/>
    <property type="evidence" value="ECO:0007669"/>
    <property type="project" value="UniProtKB-KW"/>
</dbReference>
<evidence type="ECO:0000256" key="12">
    <source>
        <dbReference type="SAM" id="Phobius"/>
    </source>
</evidence>
<evidence type="ECO:0000256" key="7">
    <source>
        <dbReference type="ARBA" id="ARBA00022906"/>
    </source>
</evidence>
<dbReference type="PANTHER" id="PTHR45820">
    <property type="entry name" value="FI23527P1"/>
    <property type="match status" value="1"/>
</dbReference>
<evidence type="ECO:0000259" key="14">
    <source>
        <dbReference type="Pfam" id="PF16916"/>
    </source>
</evidence>
<evidence type="ECO:0000259" key="13">
    <source>
        <dbReference type="Pfam" id="PF01545"/>
    </source>
</evidence>
<dbReference type="PANTHER" id="PTHR45820:SF1">
    <property type="entry name" value="PROTON-COUPLED ZINC ANTIPORTER SLC30A1"/>
    <property type="match status" value="1"/>
</dbReference>
<proteinExistence type="inferred from homology"/>